<dbReference type="SUPFAM" id="SSF52075">
    <property type="entry name" value="Outer arm dynein light chain 1"/>
    <property type="match status" value="1"/>
</dbReference>
<name>A0AA36JDH0_9DINO</name>
<keyword evidence="1" id="KW-0433">Leucine-rich repeat</keyword>
<proteinExistence type="predicted"/>
<sequence length="201" mass="22868">MEQLRELVVDKNKIKQFDEKSFEGLRSLRELRAEDNGLKSLLNLGPLPRLRALYLSVNRIAELSELDRLRHLRHLLVVHMAQNPVARKPQYRLQLLHCVPSARAVDGKEVSTEERERLEQIAMTDSKSNAVYVFNEPPPPNVQVTYMTPPVATVQVPASDSKAAEPRTERRTSQVEFDAPGLKKDRAQSAPRRQSTDGRGR</sequence>
<gene>
    <name evidence="4" type="ORF">EVOR1521_LOCUS26717</name>
</gene>
<evidence type="ECO:0008006" key="6">
    <source>
        <dbReference type="Google" id="ProtNLM"/>
    </source>
</evidence>
<evidence type="ECO:0000313" key="4">
    <source>
        <dbReference type="EMBL" id="CAJ1404222.1"/>
    </source>
</evidence>
<dbReference type="PANTHER" id="PTHR18849">
    <property type="entry name" value="LEUCINE RICH REPEAT PROTEIN"/>
    <property type="match status" value="1"/>
</dbReference>
<accession>A0AA36JDH0</accession>
<keyword evidence="5" id="KW-1185">Reference proteome</keyword>
<evidence type="ECO:0000256" key="2">
    <source>
        <dbReference type="ARBA" id="ARBA00022737"/>
    </source>
</evidence>
<comment type="caution">
    <text evidence="4">The sequence shown here is derived from an EMBL/GenBank/DDBJ whole genome shotgun (WGS) entry which is preliminary data.</text>
</comment>
<evidence type="ECO:0000256" key="1">
    <source>
        <dbReference type="ARBA" id="ARBA00022614"/>
    </source>
</evidence>
<protein>
    <recommendedName>
        <fullName evidence="6">Leucine rich repeat protein</fullName>
    </recommendedName>
</protein>
<organism evidence="4 5">
    <name type="scientific">Effrenium voratum</name>
    <dbReference type="NCBI Taxonomy" id="2562239"/>
    <lineage>
        <taxon>Eukaryota</taxon>
        <taxon>Sar</taxon>
        <taxon>Alveolata</taxon>
        <taxon>Dinophyceae</taxon>
        <taxon>Suessiales</taxon>
        <taxon>Symbiodiniaceae</taxon>
        <taxon>Effrenium</taxon>
    </lineage>
</organism>
<evidence type="ECO:0000256" key="3">
    <source>
        <dbReference type="SAM" id="MobiDB-lite"/>
    </source>
</evidence>
<dbReference type="InterPro" id="IPR032675">
    <property type="entry name" value="LRR_dom_sf"/>
</dbReference>
<dbReference type="Proteomes" id="UP001178507">
    <property type="component" value="Unassembled WGS sequence"/>
</dbReference>
<dbReference type="InterPro" id="IPR001611">
    <property type="entry name" value="Leu-rich_rpt"/>
</dbReference>
<dbReference type="PANTHER" id="PTHR18849:SF0">
    <property type="entry name" value="CILIA- AND FLAGELLA-ASSOCIATED PROTEIN 410-RELATED"/>
    <property type="match status" value="1"/>
</dbReference>
<feature type="compositionally biased region" description="Basic and acidic residues" evidence="3">
    <location>
        <begin position="162"/>
        <end position="173"/>
    </location>
</feature>
<keyword evidence="2" id="KW-0677">Repeat</keyword>
<dbReference type="PROSITE" id="PS51450">
    <property type="entry name" value="LRR"/>
    <property type="match status" value="1"/>
</dbReference>
<dbReference type="AlphaFoldDB" id="A0AA36JDH0"/>
<dbReference type="Pfam" id="PF14580">
    <property type="entry name" value="LRR_9"/>
    <property type="match status" value="1"/>
</dbReference>
<feature type="region of interest" description="Disordered" evidence="3">
    <location>
        <begin position="155"/>
        <end position="201"/>
    </location>
</feature>
<dbReference type="EMBL" id="CAUJNA010003530">
    <property type="protein sequence ID" value="CAJ1404222.1"/>
    <property type="molecule type" value="Genomic_DNA"/>
</dbReference>
<evidence type="ECO:0000313" key="5">
    <source>
        <dbReference type="Proteomes" id="UP001178507"/>
    </source>
</evidence>
<reference evidence="4" key="1">
    <citation type="submission" date="2023-08" db="EMBL/GenBank/DDBJ databases">
        <authorList>
            <person name="Chen Y."/>
            <person name="Shah S."/>
            <person name="Dougan E. K."/>
            <person name="Thang M."/>
            <person name="Chan C."/>
        </authorList>
    </citation>
    <scope>NUCLEOTIDE SEQUENCE</scope>
</reference>
<dbReference type="Gene3D" id="3.80.10.10">
    <property type="entry name" value="Ribonuclease Inhibitor"/>
    <property type="match status" value="1"/>
</dbReference>